<name>A0A7W7HGX2_9ACTN</name>
<gene>
    <name evidence="2" type="ORF">Alo02nite_47610</name>
    <name evidence="3" type="ORF">BJ964_004504</name>
</gene>
<comment type="caution">
    <text evidence="3">The sequence shown here is derived from an EMBL/GenBank/DDBJ whole genome shotgun (WGS) entry which is preliminary data.</text>
</comment>
<dbReference type="PROSITE" id="PS51257">
    <property type="entry name" value="PROKAR_LIPOPROTEIN"/>
    <property type="match status" value="1"/>
</dbReference>
<reference evidence="3 4" key="1">
    <citation type="submission" date="2020-08" db="EMBL/GenBank/DDBJ databases">
        <title>Sequencing the genomes of 1000 actinobacteria strains.</title>
        <authorList>
            <person name="Klenk H.-P."/>
        </authorList>
    </citation>
    <scope>NUCLEOTIDE SEQUENCE [LARGE SCALE GENOMIC DNA]</scope>
    <source>
        <strain evidence="3 4">DSM 43150</strain>
    </source>
</reference>
<reference evidence="2 5" key="2">
    <citation type="submission" date="2021-01" db="EMBL/GenBank/DDBJ databases">
        <title>Whole genome shotgun sequence of Actinoplanes lobatus NBRC 12513.</title>
        <authorList>
            <person name="Komaki H."/>
            <person name="Tamura T."/>
        </authorList>
    </citation>
    <scope>NUCLEOTIDE SEQUENCE [LARGE SCALE GENOMIC DNA]</scope>
    <source>
        <strain evidence="2 5">NBRC 12513</strain>
    </source>
</reference>
<evidence type="ECO:0000313" key="4">
    <source>
        <dbReference type="Proteomes" id="UP000590511"/>
    </source>
</evidence>
<evidence type="ECO:0000313" key="3">
    <source>
        <dbReference type="EMBL" id="MBB4750343.1"/>
    </source>
</evidence>
<dbReference type="RefSeq" id="WP_188122533.1">
    <property type="nucleotide sequence ID" value="NZ_BOMP01000080.1"/>
</dbReference>
<feature type="chain" id="PRO_5039343402" description="Lipoprotein" evidence="1">
    <location>
        <begin position="22"/>
        <end position="248"/>
    </location>
</feature>
<evidence type="ECO:0000313" key="5">
    <source>
        <dbReference type="Proteomes" id="UP000631312"/>
    </source>
</evidence>
<dbReference type="Gene3D" id="2.50.20.20">
    <property type="match status" value="1"/>
</dbReference>
<sequence>MKKTTLQAGAAALAAAAMLLAGCGSSDSSDTGSKGAPAATQATDNGVAALTADEILAKAKEAVKKAGSFQFKGSETADGTTTTIAFRISGDDFAGSLSMGDGVDVELLSVDGKHYMKPTEGFWAMFAGPEQAKKMAAATGGKWVLVPAKDETANGLFAAANVDELLKPTGKLAKGEATKVGDTAVITLTDAGDATSKLFVATTGDAYPVKIGADAAGEGVLFSEFGATFADIKAPAAGEFIAQESLGK</sequence>
<protein>
    <recommendedName>
        <fullName evidence="6">Lipoprotein</fullName>
    </recommendedName>
</protein>
<evidence type="ECO:0000256" key="1">
    <source>
        <dbReference type="SAM" id="SignalP"/>
    </source>
</evidence>
<dbReference type="EMBL" id="BOMP01000080">
    <property type="protein sequence ID" value="GIE41863.1"/>
    <property type="molecule type" value="Genomic_DNA"/>
</dbReference>
<feature type="signal peptide" evidence="1">
    <location>
        <begin position="1"/>
        <end position="21"/>
    </location>
</feature>
<dbReference type="Proteomes" id="UP000631312">
    <property type="component" value="Unassembled WGS sequence"/>
</dbReference>
<dbReference type="AlphaFoldDB" id="A0A7W7HGX2"/>
<organism evidence="3 4">
    <name type="scientific">Actinoplanes lobatus</name>
    <dbReference type="NCBI Taxonomy" id="113568"/>
    <lineage>
        <taxon>Bacteria</taxon>
        <taxon>Bacillati</taxon>
        <taxon>Actinomycetota</taxon>
        <taxon>Actinomycetes</taxon>
        <taxon>Micromonosporales</taxon>
        <taxon>Micromonosporaceae</taxon>
        <taxon>Actinoplanes</taxon>
    </lineage>
</organism>
<accession>A0A7W7HGX2</accession>
<keyword evidence="5" id="KW-1185">Reference proteome</keyword>
<keyword evidence="1" id="KW-0732">Signal</keyword>
<evidence type="ECO:0000313" key="2">
    <source>
        <dbReference type="EMBL" id="GIE41863.1"/>
    </source>
</evidence>
<proteinExistence type="predicted"/>
<dbReference type="Proteomes" id="UP000590511">
    <property type="component" value="Unassembled WGS sequence"/>
</dbReference>
<evidence type="ECO:0008006" key="6">
    <source>
        <dbReference type="Google" id="ProtNLM"/>
    </source>
</evidence>
<dbReference type="EMBL" id="JACHNC010000001">
    <property type="protein sequence ID" value="MBB4750343.1"/>
    <property type="molecule type" value="Genomic_DNA"/>
</dbReference>